<dbReference type="Gene3D" id="3.40.630.30">
    <property type="match status" value="1"/>
</dbReference>
<dbReference type="SUPFAM" id="SSF55729">
    <property type="entry name" value="Acyl-CoA N-acyltransferases (Nat)"/>
    <property type="match status" value="1"/>
</dbReference>
<evidence type="ECO:0000313" key="1">
    <source>
        <dbReference type="EMBL" id="EAS51829.1"/>
    </source>
</evidence>
<organism evidence="1 2">
    <name type="scientific">Aurantimonas manganoxydans (strain ATCC BAA-1229 / DSM 21871 / SI85-9A1)</name>
    <dbReference type="NCBI Taxonomy" id="287752"/>
    <lineage>
        <taxon>Bacteria</taxon>
        <taxon>Pseudomonadati</taxon>
        <taxon>Pseudomonadota</taxon>
        <taxon>Alphaproteobacteria</taxon>
        <taxon>Hyphomicrobiales</taxon>
        <taxon>Aurantimonadaceae</taxon>
        <taxon>Aurantimonas</taxon>
    </lineage>
</organism>
<accession>Q1YLA2</accession>
<proteinExistence type="predicted"/>
<comment type="caution">
    <text evidence="1">The sequence shown here is derived from an EMBL/GenBank/DDBJ whole genome shotgun (WGS) entry which is preliminary data.</text>
</comment>
<dbReference type="RefSeq" id="WP_009210467.1">
    <property type="nucleotide sequence ID" value="NZ_BBWP01000002.1"/>
</dbReference>
<name>Q1YLA2_AURMS</name>
<dbReference type="EMBL" id="AAPJ01000001">
    <property type="protein sequence ID" value="EAS51829.1"/>
    <property type="molecule type" value="Genomic_DNA"/>
</dbReference>
<sequence length="251" mass="27964">MAVSELVVRTRADSDALRRQAVEVEDAVWGPLGFLNHTRAHREHYDRLLEDHADLQLCLVDEATGRPVALANCVPVAFAGDLSELPAEGWDWLVETGGTGRRSQANVLGALAISVPVAERGKGYAFRMIGELHRIAEVNGFERMIAPVRPSAKTVHPHATMTDYIGWQDERGRCFDPWLRSHLAQGGRVVHPCERSMVVREHIAFWETWAGRRFETSGDYTLAGGLVPVAIDVERQCGTYSEPNVWVAYTH</sequence>
<dbReference type="Proteomes" id="UP000000321">
    <property type="component" value="Unassembled WGS sequence"/>
</dbReference>
<keyword evidence="2" id="KW-1185">Reference proteome</keyword>
<keyword evidence="1" id="KW-0808">Transferase</keyword>
<dbReference type="AlphaFoldDB" id="Q1YLA2"/>
<gene>
    <name evidence="1" type="ORF">SI859A1_02645</name>
</gene>
<dbReference type="InterPro" id="IPR016181">
    <property type="entry name" value="Acyl_CoA_acyltransferase"/>
</dbReference>
<dbReference type="BioCyc" id="AURANTIMONAS:SI859A1_02645-MONOMER"/>
<dbReference type="HOGENOM" id="CLU_069431_0_0_5"/>
<dbReference type="GO" id="GO:0016740">
    <property type="term" value="F:transferase activity"/>
    <property type="evidence" value="ECO:0007669"/>
    <property type="project" value="UniProtKB-KW"/>
</dbReference>
<protein>
    <submittedName>
        <fullName evidence="1">Conserved hypothetical transferase</fullName>
    </submittedName>
</protein>
<evidence type="ECO:0000313" key="2">
    <source>
        <dbReference type="Proteomes" id="UP000000321"/>
    </source>
</evidence>
<reference evidence="1 2" key="1">
    <citation type="journal article" date="2008" name="Appl. Environ. Microbiol.">
        <title>Genomic insights into Mn(II) oxidation by the marine alphaproteobacterium Aurantimonas sp. strain SI85-9A1.</title>
        <authorList>
            <person name="Dick G.J."/>
            <person name="Podell S."/>
            <person name="Johnson H.A."/>
            <person name="Rivera-Espinoza Y."/>
            <person name="Bernier-Latmani R."/>
            <person name="McCarthy J.K."/>
            <person name="Torpey J.W."/>
            <person name="Clement B.G."/>
            <person name="Gaasterland T."/>
            <person name="Tebo B.M."/>
        </authorList>
    </citation>
    <scope>NUCLEOTIDE SEQUENCE [LARGE SCALE GENOMIC DNA]</scope>
    <source>
        <strain evidence="1 2">SI85-9A1</strain>
    </source>
</reference>